<feature type="binding site" evidence="7">
    <location>
        <position position="326"/>
    </location>
    <ligand>
        <name>ATP</name>
        <dbReference type="ChEBI" id="CHEBI:30616"/>
    </ligand>
</feature>
<dbReference type="EMBL" id="LN681231">
    <property type="protein sequence ID" value="CEK28760.1"/>
    <property type="molecule type" value="Genomic_DNA"/>
</dbReference>
<evidence type="ECO:0000256" key="2">
    <source>
        <dbReference type="ARBA" id="ARBA00022723"/>
    </source>
</evidence>
<dbReference type="GeneID" id="66880633"/>
<dbReference type="Gene3D" id="3.30.420.40">
    <property type="match status" value="2"/>
</dbReference>
<feature type="site" description="Transition state stabilizer" evidence="7">
    <location>
        <position position="236"/>
    </location>
</feature>
<dbReference type="PATRIC" id="fig|29486.44.peg.3072"/>
<comment type="subunit">
    <text evidence="7">Homodimer.</text>
</comment>
<comment type="similarity">
    <text evidence="7">Belongs to the acetokinase family. TdcD subfamily.</text>
</comment>
<keyword evidence="5 7" id="KW-0067">ATP-binding</keyword>
<evidence type="ECO:0000256" key="3">
    <source>
        <dbReference type="ARBA" id="ARBA00022741"/>
    </source>
</evidence>
<dbReference type="SUPFAM" id="SSF53067">
    <property type="entry name" value="Actin-like ATPase domain"/>
    <property type="match status" value="2"/>
</dbReference>
<dbReference type="GO" id="GO:0008980">
    <property type="term" value="F:propionate kinase activity"/>
    <property type="evidence" value="ECO:0007669"/>
    <property type="project" value="UniProtKB-UniRule"/>
</dbReference>
<evidence type="ECO:0000313" key="10">
    <source>
        <dbReference type="Proteomes" id="UP000255169"/>
    </source>
</evidence>
<dbReference type="InterPro" id="IPR000890">
    <property type="entry name" value="Aliphatic_acid_kin_short-chain"/>
</dbReference>
<dbReference type="CDD" id="cd24010">
    <property type="entry name" value="ASKHA_NBD_AcK_PK"/>
    <property type="match status" value="1"/>
</dbReference>
<name>A0A085U3B2_YERRU</name>
<dbReference type="HAMAP" id="MF_00020">
    <property type="entry name" value="Acetate_kinase"/>
    <property type="match status" value="1"/>
</dbReference>
<keyword evidence="6 7" id="KW-0460">Magnesium</keyword>
<dbReference type="AlphaFoldDB" id="A0A085U3B2"/>
<dbReference type="PANTHER" id="PTHR21060">
    <property type="entry name" value="ACETATE KINASE"/>
    <property type="match status" value="1"/>
</dbReference>
<evidence type="ECO:0000313" key="8">
    <source>
        <dbReference type="EMBL" id="CEK28760.1"/>
    </source>
</evidence>
<dbReference type="Pfam" id="PF00871">
    <property type="entry name" value="Acetate_kinase"/>
    <property type="match status" value="1"/>
</dbReference>
<dbReference type="GO" id="GO:0070689">
    <property type="term" value="P:L-threonine catabolic process to propionate"/>
    <property type="evidence" value="ECO:0007669"/>
    <property type="project" value="UniProtKB-UniRule"/>
</dbReference>
<dbReference type="RefSeq" id="WP_038244832.1">
    <property type="nucleotide sequence ID" value="NZ_CABIHR010000006.1"/>
</dbReference>
<dbReference type="GO" id="GO:0008776">
    <property type="term" value="F:acetate kinase activity"/>
    <property type="evidence" value="ECO:0007669"/>
    <property type="project" value="TreeGrafter"/>
</dbReference>
<evidence type="ECO:0000256" key="7">
    <source>
        <dbReference type="HAMAP-Rule" id="MF_01881"/>
    </source>
</evidence>
<reference evidence="9 10" key="2">
    <citation type="submission" date="2018-06" db="EMBL/GenBank/DDBJ databases">
        <authorList>
            <consortium name="Pathogen Informatics"/>
            <person name="Doyle S."/>
        </authorList>
    </citation>
    <scope>NUCLEOTIDE SEQUENCE [LARGE SCALE GENOMIC DNA]</scope>
    <source>
        <strain evidence="9 10">NCTC10476</strain>
    </source>
</reference>
<feature type="binding site" evidence="7">
    <location>
        <position position="11"/>
    </location>
    <ligand>
        <name>Mg(2+)</name>
        <dbReference type="ChEBI" id="CHEBI:18420"/>
    </ligand>
</feature>
<dbReference type="PANTHER" id="PTHR21060:SF17">
    <property type="entry name" value="PROPIONATE KINASE"/>
    <property type="match status" value="1"/>
</dbReference>
<comment type="catalytic activity">
    <reaction evidence="7">
        <text>propanoate + ATP = propanoyl phosphate + ADP</text>
        <dbReference type="Rhea" id="RHEA:23148"/>
        <dbReference type="ChEBI" id="CHEBI:17272"/>
        <dbReference type="ChEBI" id="CHEBI:30616"/>
        <dbReference type="ChEBI" id="CHEBI:58933"/>
        <dbReference type="ChEBI" id="CHEBI:456216"/>
        <dbReference type="EC" id="2.7.2.15"/>
    </reaction>
</comment>
<dbReference type="PIRSF" id="PIRSF000722">
    <property type="entry name" value="Acetate_prop_kin"/>
    <property type="match status" value="1"/>
</dbReference>
<dbReference type="HAMAP" id="MF_01881">
    <property type="entry name" value="Propion_kin_subfam1"/>
    <property type="match status" value="1"/>
</dbReference>
<comment type="pathway">
    <text evidence="7">Amino-acid degradation; L-threonine degradation via propanoate pathway; propanoate from L-threonine: step 4/4.</text>
</comment>
<dbReference type="GO" id="GO:0005524">
    <property type="term" value="F:ATP binding"/>
    <property type="evidence" value="ECO:0007669"/>
    <property type="project" value="UniProtKB-KW"/>
</dbReference>
<dbReference type="EMBL" id="UHJG01000001">
    <property type="protein sequence ID" value="SUQ01338.1"/>
    <property type="molecule type" value="Genomic_DNA"/>
</dbReference>
<dbReference type="GO" id="GO:0046872">
    <property type="term" value="F:metal ion binding"/>
    <property type="evidence" value="ECO:0007669"/>
    <property type="project" value="UniProtKB-KW"/>
</dbReference>
<evidence type="ECO:0000313" key="9">
    <source>
        <dbReference type="EMBL" id="SUQ01338.1"/>
    </source>
</evidence>
<proteinExistence type="inferred from homology"/>
<evidence type="ECO:0000256" key="1">
    <source>
        <dbReference type="ARBA" id="ARBA00022679"/>
    </source>
</evidence>
<dbReference type="PROSITE" id="PS01075">
    <property type="entry name" value="ACETATE_KINASE_1"/>
    <property type="match status" value="1"/>
</dbReference>
<feature type="binding site" evidence="7">
    <location>
        <begin position="203"/>
        <end position="207"/>
    </location>
    <ligand>
        <name>ATP</name>
        <dbReference type="ChEBI" id="CHEBI:30616"/>
    </ligand>
</feature>
<dbReference type="UniPathway" id="UPA00052">
    <property type="reaction ID" value="UER00510"/>
</dbReference>
<dbReference type="PROSITE" id="PS01076">
    <property type="entry name" value="ACETATE_KINASE_2"/>
    <property type="match status" value="1"/>
</dbReference>
<dbReference type="PRINTS" id="PR00471">
    <property type="entry name" value="ACETATEKNASE"/>
</dbReference>
<feature type="binding site" evidence="7">
    <location>
        <begin position="278"/>
        <end position="280"/>
    </location>
    <ligand>
        <name>ATP</name>
        <dbReference type="ChEBI" id="CHEBI:30616"/>
    </ligand>
</feature>
<dbReference type="Proteomes" id="UP000255169">
    <property type="component" value="Unassembled WGS sequence"/>
</dbReference>
<feature type="binding site" evidence="7">
    <location>
        <begin position="326"/>
        <end position="330"/>
    </location>
    <ligand>
        <name>ATP</name>
        <dbReference type="ChEBI" id="CHEBI:30616"/>
    </ligand>
</feature>
<dbReference type="InterPro" id="IPR023865">
    <property type="entry name" value="Aliphatic_acid_kinase_CS"/>
</dbReference>
<feature type="active site" description="Proton donor/acceptor" evidence="7">
    <location>
        <position position="143"/>
    </location>
</feature>
<feature type="binding site" evidence="7">
    <location>
        <position position="18"/>
    </location>
    <ligand>
        <name>ATP</name>
        <dbReference type="ChEBI" id="CHEBI:30616"/>
    </ligand>
</feature>
<feature type="binding site" evidence="7">
    <location>
        <position position="86"/>
    </location>
    <ligand>
        <name>substrate</name>
    </ligand>
</feature>
<protein>
    <recommendedName>
        <fullName evidence="7">Propionate kinase</fullName>
        <ecNumber evidence="7">2.7.2.15</ecNumber>
    </recommendedName>
</protein>
<feature type="site" description="Transition state stabilizer" evidence="7">
    <location>
        <position position="175"/>
    </location>
</feature>
<sequence>MTLNPTVLVINCGSSSIKFSVLTAGDCEAIISGIADGIGTETAFLMVDKTTRIQLDKGSYADALTAISTELEKRGLNQSISLIGHRIAHGGQIFSESVLIDDRVVEEIKKVSPLAPLHNYANLHGIEAARQLFPGIRQVAVFDTGFHQTLKPEAYLYALPYRYFHQQGVRRYGFHGTSYRYVAGRAIDFLGLDAHDNGLIIAHLGNGASICAVQDGKSVDTSMGMTPLEGLIMGTRSGDVDFGALAYLARKTGQSLEDLDHTLNKESGLLGISGLSGDLRVLEQAYHEGHEGAHLAINAFVHRLARHIGGHASSLRRFDALILTGGIGENSSLIRELTLKRLAVFGIEIDPAKNNRSQHGSLRVISAPSSRVAVAVIPTNEEKMIALDAVRLGHAQQDSAILDAVY</sequence>
<dbReference type="KEGG" id="yrb:UGYR_07395"/>
<comment type="cofactor">
    <cofactor evidence="7">
        <name>Mg(2+)</name>
        <dbReference type="ChEBI" id="CHEBI:18420"/>
    </cofactor>
</comment>
<evidence type="ECO:0000256" key="4">
    <source>
        <dbReference type="ARBA" id="ARBA00022777"/>
    </source>
</evidence>
<accession>A0A085U3B2</accession>
<dbReference type="EC" id="2.7.2.15" evidence="7"/>
<dbReference type="GO" id="GO:0005829">
    <property type="term" value="C:cytosol"/>
    <property type="evidence" value="ECO:0007669"/>
    <property type="project" value="TreeGrafter"/>
</dbReference>
<feature type="binding site" evidence="7">
    <location>
        <position position="175"/>
    </location>
    <ligand>
        <name>ATP</name>
        <dbReference type="ChEBI" id="CHEBI:30616"/>
    </ligand>
</feature>
<keyword evidence="10" id="KW-1185">Reference proteome</keyword>
<evidence type="ECO:0000256" key="6">
    <source>
        <dbReference type="ARBA" id="ARBA00022842"/>
    </source>
</evidence>
<organism evidence="8">
    <name type="scientific">Yersinia ruckeri</name>
    <dbReference type="NCBI Taxonomy" id="29486"/>
    <lineage>
        <taxon>Bacteria</taxon>
        <taxon>Pseudomonadati</taxon>
        <taxon>Pseudomonadota</taxon>
        <taxon>Gammaproteobacteria</taxon>
        <taxon>Enterobacterales</taxon>
        <taxon>Yersiniaceae</taxon>
        <taxon>Yersinia</taxon>
    </lineage>
</organism>
<dbReference type="STRING" id="29486.UGYR_07395"/>
<dbReference type="GO" id="GO:0006083">
    <property type="term" value="P:acetate metabolic process"/>
    <property type="evidence" value="ECO:0007669"/>
    <property type="project" value="TreeGrafter"/>
</dbReference>
<dbReference type="NCBIfam" id="NF009045">
    <property type="entry name" value="PRK12379.1"/>
    <property type="match status" value="1"/>
</dbReference>
<keyword evidence="2 7" id="KW-0479">Metal-binding</keyword>
<dbReference type="OrthoDB" id="9802453at2"/>
<comment type="function">
    <text evidence="7">Catalyzes the conversion of propionyl phosphate and ADP to propionate and ATP.</text>
</comment>
<dbReference type="NCBIfam" id="TIGR00016">
    <property type="entry name" value="ackA"/>
    <property type="match status" value="1"/>
</dbReference>
<comment type="caution">
    <text evidence="7">Lacks conserved residue(s) required for the propagation of feature annotation.</text>
</comment>
<dbReference type="InterPro" id="IPR024917">
    <property type="entry name" value="Propionate_kinase"/>
</dbReference>
<dbReference type="InterPro" id="IPR004372">
    <property type="entry name" value="Ac/propionate_kinase"/>
</dbReference>
<evidence type="ECO:0000256" key="5">
    <source>
        <dbReference type="ARBA" id="ARBA00022840"/>
    </source>
</evidence>
<dbReference type="InterPro" id="IPR043129">
    <property type="entry name" value="ATPase_NBD"/>
</dbReference>
<reference evidence="8" key="1">
    <citation type="journal article" date="2015" name="Genome Announc.">
        <title>Complete Genome Sequence of Yersinia ruckeri Strain CSF007-82, Etiologic Agent of Red Mouth Disease in Salmonid Fish.</title>
        <authorList>
            <person name="Nelson M.C."/>
            <person name="LaPatra S.E."/>
            <person name="Welch T.J."/>
            <person name="Graf J."/>
        </authorList>
    </citation>
    <scope>NUCLEOTIDE SEQUENCE</scope>
    <source>
        <strain evidence="8">CSF007-82</strain>
    </source>
</reference>
<feature type="binding site" evidence="7">
    <location>
        <position position="11"/>
    </location>
    <ligand>
        <name>ATP</name>
        <dbReference type="ChEBI" id="CHEBI:30616"/>
    </ligand>
</feature>
<gene>
    <name evidence="7 9" type="primary">tdcD</name>
    <name evidence="8" type="ORF">CSF007_15185</name>
    <name evidence="9" type="ORF">NCTC10476_02689</name>
</gene>
<keyword evidence="1 7" id="KW-0808">Transferase</keyword>
<keyword evidence="3 7" id="KW-0547">Nucleotide-binding</keyword>
<dbReference type="eggNOG" id="COG0282">
    <property type="taxonomic scope" value="Bacteria"/>
</dbReference>
<keyword evidence="4 7" id="KW-0418">Kinase</keyword>